<evidence type="ECO:0000313" key="3">
    <source>
        <dbReference type="EMBL" id="KAK7304646.1"/>
    </source>
</evidence>
<dbReference type="PROSITE" id="PS51375">
    <property type="entry name" value="PPR"/>
    <property type="match status" value="2"/>
</dbReference>
<dbReference type="FunFam" id="1.25.40.10:FF:000344">
    <property type="entry name" value="Pentatricopeptide repeat-containing protein"/>
    <property type="match status" value="1"/>
</dbReference>
<dbReference type="PANTHER" id="PTHR47926">
    <property type="entry name" value="PENTATRICOPEPTIDE REPEAT-CONTAINING PROTEIN"/>
    <property type="match status" value="1"/>
</dbReference>
<evidence type="ECO:0000313" key="4">
    <source>
        <dbReference type="Proteomes" id="UP001367508"/>
    </source>
</evidence>
<evidence type="ECO:0000256" key="2">
    <source>
        <dbReference type="PROSITE-ProRule" id="PRU00708"/>
    </source>
</evidence>
<gene>
    <name evidence="3" type="ORF">VNO77_42531</name>
</gene>
<dbReference type="Pfam" id="PF01535">
    <property type="entry name" value="PPR"/>
    <property type="match status" value="4"/>
</dbReference>
<dbReference type="InterPro" id="IPR046848">
    <property type="entry name" value="E_motif"/>
</dbReference>
<dbReference type="FunFam" id="1.25.40.10:FF:001093">
    <property type="entry name" value="Pentatricopeptide repeat-containing protein At2g34400"/>
    <property type="match status" value="1"/>
</dbReference>
<proteinExistence type="predicted"/>
<feature type="repeat" description="PPR" evidence="2">
    <location>
        <begin position="145"/>
        <end position="179"/>
    </location>
</feature>
<dbReference type="NCBIfam" id="TIGR00756">
    <property type="entry name" value="PPR"/>
    <property type="match status" value="3"/>
</dbReference>
<comment type="caution">
    <text evidence="3">The sequence shown here is derived from an EMBL/GenBank/DDBJ whole genome shotgun (WGS) entry which is preliminary data.</text>
</comment>
<dbReference type="InterPro" id="IPR002885">
    <property type="entry name" value="PPR_rpt"/>
</dbReference>
<evidence type="ECO:0008006" key="5">
    <source>
        <dbReference type="Google" id="ProtNLM"/>
    </source>
</evidence>
<dbReference type="InterPro" id="IPR011990">
    <property type="entry name" value="TPR-like_helical_dom_sf"/>
</dbReference>
<dbReference type="GO" id="GO:0003723">
    <property type="term" value="F:RNA binding"/>
    <property type="evidence" value="ECO:0007669"/>
    <property type="project" value="InterPro"/>
</dbReference>
<dbReference type="Gene3D" id="1.25.40.10">
    <property type="entry name" value="Tetratricopeptide repeat domain"/>
    <property type="match status" value="3"/>
</dbReference>
<name>A0AAN9JUM4_CANGL</name>
<dbReference type="InterPro" id="IPR046960">
    <property type="entry name" value="PPR_At4g14850-like_plant"/>
</dbReference>
<dbReference type="EMBL" id="JAYMYQ010000011">
    <property type="protein sequence ID" value="KAK7304646.1"/>
    <property type="molecule type" value="Genomic_DNA"/>
</dbReference>
<organism evidence="3 4">
    <name type="scientific">Canavalia gladiata</name>
    <name type="common">Sword bean</name>
    <name type="synonym">Dolichos gladiatus</name>
    <dbReference type="NCBI Taxonomy" id="3824"/>
    <lineage>
        <taxon>Eukaryota</taxon>
        <taxon>Viridiplantae</taxon>
        <taxon>Streptophyta</taxon>
        <taxon>Embryophyta</taxon>
        <taxon>Tracheophyta</taxon>
        <taxon>Spermatophyta</taxon>
        <taxon>Magnoliopsida</taxon>
        <taxon>eudicotyledons</taxon>
        <taxon>Gunneridae</taxon>
        <taxon>Pentapetalae</taxon>
        <taxon>rosids</taxon>
        <taxon>fabids</taxon>
        <taxon>Fabales</taxon>
        <taxon>Fabaceae</taxon>
        <taxon>Papilionoideae</taxon>
        <taxon>50 kb inversion clade</taxon>
        <taxon>NPAAA clade</taxon>
        <taxon>indigoferoid/millettioid clade</taxon>
        <taxon>Phaseoleae</taxon>
        <taxon>Canavalia</taxon>
    </lineage>
</organism>
<dbReference type="PANTHER" id="PTHR47926:SF347">
    <property type="entry name" value="PENTATRICOPEPTIDE REPEAT-CONTAINING PROTEIN"/>
    <property type="match status" value="1"/>
</dbReference>
<keyword evidence="1" id="KW-0677">Repeat</keyword>
<keyword evidence="4" id="KW-1185">Reference proteome</keyword>
<feature type="repeat" description="PPR" evidence="2">
    <location>
        <begin position="247"/>
        <end position="277"/>
    </location>
</feature>
<accession>A0AAN9JUM4</accession>
<dbReference type="Proteomes" id="UP001367508">
    <property type="component" value="Unassembled WGS sequence"/>
</dbReference>
<dbReference type="Pfam" id="PF13041">
    <property type="entry name" value="PPR_2"/>
    <property type="match status" value="1"/>
</dbReference>
<evidence type="ECO:0000256" key="1">
    <source>
        <dbReference type="ARBA" id="ARBA00022737"/>
    </source>
</evidence>
<reference evidence="3 4" key="1">
    <citation type="submission" date="2024-01" db="EMBL/GenBank/DDBJ databases">
        <title>The genomes of 5 underutilized Papilionoideae crops provide insights into root nodulation and disease resistanc.</title>
        <authorList>
            <person name="Jiang F."/>
        </authorList>
    </citation>
    <scope>NUCLEOTIDE SEQUENCE [LARGE SCALE GENOMIC DNA]</scope>
    <source>
        <strain evidence="3">LVBAO_FW01</strain>
        <tissue evidence="3">Leaves</tissue>
    </source>
</reference>
<protein>
    <recommendedName>
        <fullName evidence="5">Pentatricopeptide repeat-containing protein</fullName>
    </recommendedName>
</protein>
<sequence length="455" mass="51397">MCDIHDTLEMVQRFASKESEQLVRVPMSMWRQKADFHISLKPPKPNQTLRKHLESKSHTKVLLLFRSFLRKTSSFNSIDSYSFLYALQACNLKHSSILGKQLHALIIKFGYQSIVQLQTPLLKVYAERGNLCDAHQLFDEMPTKNSICWTSLISAYVDNHKPNKALQLFRLMQMNNVEPDQVTVTVALSACAETGALQMGEWIHAFLRRKRGMNRDLCLNNALVNMYAKCGDIVTARKLFDSMRNKDVTTWTSMIVGHALHGQGHEALQLFSEMKVKRDKENCSSGSSIITPNDVTFIGVLMACSHAGLVEEGKRHFRSMTEDYGIQPREPHFGCLVDLLCRGGHLRDAYDFIMEMPVRPNAVVWRTLLGACSLHGELELAAEIQHQLLVLDPDYVGDSVSMSNIYANKGLWDEKVNVRNQIKQSRAPGCSSIEVGIGVSEFGTLDDDHPLMIDK</sequence>
<dbReference type="AlphaFoldDB" id="A0AAN9JUM4"/>
<dbReference type="GO" id="GO:0009451">
    <property type="term" value="P:RNA modification"/>
    <property type="evidence" value="ECO:0007669"/>
    <property type="project" value="InterPro"/>
</dbReference>
<dbReference type="Pfam" id="PF20431">
    <property type="entry name" value="E_motif"/>
    <property type="match status" value="1"/>
</dbReference>